<organism evidence="3 5">
    <name type="scientific">Salegentibacter salarius</name>
    <dbReference type="NCBI Taxonomy" id="435906"/>
    <lineage>
        <taxon>Bacteria</taxon>
        <taxon>Pseudomonadati</taxon>
        <taxon>Bacteroidota</taxon>
        <taxon>Flavobacteriia</taxon>
        <taxon>Flavobacteriales</taxon>
        <taxon>Flavobacteriaceae</taxon>
        <taxon>Salegentibacter</taxon>
    </lineage>
</organism>
<evidence type="ECO:0000313" key="5">
    <source>
        <dbReference type="Proteomes" id="UP000232533"/>
    </source>
</evidence>
<proteinExistence type="predicted"/>
<name>A0A2N0TWY3_9FLAO</name>
<evidence type="ECO:0000313" key="2">
    <source>
        <dbReference type="EMBL" id="OEY72791.1"/>
    </source>
</evidence>
<reference evidence="2 4" key="2">
    <citation type="submission" date="2016-09" db="EMBL/GenBank/DDBJ databases">
        <title>Genome Sequence of Salegentibacter salarius,Isolated from a Marine Solar Saltern of the Yellow Sea in South Korea.</title>
        <authorList>
            <person name="Zheng Q."/>
            <person name="Liu Y."/>
        </authorList>
    </citation>
    <scope>NUCLEOTIDE SEQUENCE [LARGE SCALE GENOMIC DNA]</scope>
    <source>
        <strain evidence="2 4">KCTC 12974</strain>
    </source>
</reference>
<dbReference type="AlphaFoldDB" id="A0A2N0TWY3"/>
<evidence type="ECO:0000313" key="3">
    <source>
        <dbReference type="EMBL" id="PKD19250.1"/>
    </source>
</evidence>
<comment type="caution">
    <text evidence="3">The sequence shown here is derived from an EMBL/GenBank/DDBJ whole genome shotgun (WGS) entry which is preliminary data.</text>
</comment>
<dbReference type="Proteomes" id="UP000176009">
    <property type="component" value="Unassembled WGS sequence"/>
</dbReference>
<dbReference type="EMBL" id="LKTR01000016">
    <property type="protein sequence ID" value="PKD19250.1"/>
    <property type="molecule type" value="Genomic_DNA"/>
</dbReference>
<dbReference type="Proteomes" id="UP000232533">
    <property type="component" value="Unassembled WGS sequence"/>
</dbReference>
<feature type="region of interest" description="Disordered" evidence="1">
    <location>
        <begin position="16"/>
        <end position="59"/>
    </location>
</feature>
<sequence length="82" mass="8971">MLPFYKSSLILNLENVSASEKGNSDGSTGSKSNNGKMKSCKNPQKGSGIKKSKKENAQDTISKSIKIRYIALNSARPFQFSR</sequence>
<feature type="compositionally biased region" description="Polar residues" evidence="1">
    <location>
        <begin position="16"/>
        <end position="45"/>
    </location>
</feature>
<reference evidence="3 5" key="1">
    <citation type="submission" date="2015-10" db="EMBL/GenBank/DDBJ databases">
        <title>Draft genome sequence of Salegentibacter salinarum KCTC 12975.</title>
        <authorList>
            <person name="Lin W."/>
            <person name="Zheng Q."/>
        </authorList>
    </citation>
    <scope>NUCLEOTIDE SEQUENCE [LARGE SCALE GENOMIC DNA]</scope>
    <source>
        <strain evidence="3 5">KCTC 12974</strain>
    </source>
</reference>
<protein>
    <submittedName>
        <fullName evidence="3">Uncharacterized protein</fullName>
    </submittedName>
</protein>
<evidence type="ECO:0000313" key="4">
    <source>
        <dbReference type="Proteomes" id="UP000176009"/>
    </source>
</evidence>
<gene>
    <name evidence="3" type="ORF">APR40_11120</name>
    <name evidence="2" type="ORF">BHS39_11140</name>
</gene>
<accession>A0A2N0TWY3</accession>
<keyword evidence="4" id="KW-1185">Reference proteome</keyword>
<dbReference type="EMBL" id="MJBR01000013">
    <property type="protein sequence ID" value="OEY72791.1"/>
    <property type="molecule type" value="Genomic_DNA"/>
</dbReference>
<evidence type="ECO:0000256" key="1">
    <source>
        <dbReference type="SAM" id="MobiDB-lite"/>
    </source>
</evidence>